<comment type="similarity">
    <text evidence="3">Belongs to the transketolase family.</text>
</comment>
<keyword evidence="6" id="KW-0460">Magnesium</keyword>
<evidence type="ECO:0000259" key="10">
    <source>
        <dbReference type="SMART" id="SM00861"/>
    </source>
</evidence>
<keyword evidence="12" id="KW-1185">Reference proteome</keyword>
<evidence type="ECO:0000313" key="12">
    <source>
        <dbReference type="Proteomes" id="UP001524587"/>
    </source>
</evidence>
<dbReference type="Pfam" id="PF22613">
    <property type="entry name" value="Transketolase_C_1"/>
    <property type="match status" value="1"/>
</dbReference>
<evidence type="ECO:0000256" key="4">
    <source>
        <dbReference type="ARBA" id="ARBA00022679"/>
    </source>
</evidence>
<keyword evidence="5" id="KW-0479">Metal-binding</keyword>
<dbReference type="SUPFAM" id="SSF52922">
    <property type="entry name" value="TK C-terminal domain-like"/>
    <property type="match status" value="1"/>
</dbReference>
<evidence type="ECO:0000256" key="3">
    <source>
        <dbReference type="ARBA" id="ARBA00007131"/>
    </source>
</evidence>
<dbReference type="RefSeq" id="WP_422863835.1">
    <property type="nucleotide sequence ID" value="NZ_JAMSKV010000005.1"/>
</dbReference>
<evidence type="ECO:0000256" key="2">
    <source>
        <dbReference type="ARBA" id="ARBA00001964"/>
    </source>
</evidence>
<comment type="caution">
    <text evidence="11">The sequence shown here is derived from an EMBL/GenBank/DDBJ whole genome shotgun (WGS) entry which is preliminary data.</text>
</comment>
<dbReference type="InterPro" id="IPR029061">
    <property type="entry name" value="THDP-binding"/>
</dbReference>
<evidence type="ECO:0000256" key="1">
    <source>
        <dbReference type="ARBA" id="ARBA00001946"/>
    </source>
</evidence>
<organism evidence="11 12">
    <name type="scientific">Endosaccharibacter trunci</name>
    <dbReference type="NCBI Taxonomy" id="2812733"/>
    <lineage>
        <taxon>Bacteria</taxon>
        <taxon>Pseudomonadati</taxon>
        <taxon>Pseudomonadota</taxon>
        <taxon>Alphaproteobacteria</taxon>
        <taxon>Acetobacterales</taxon>
        <taxon>Acetobacteraceae</taxon>
        <taxon>Endosaccharibacter</taxon>
    </lineage>
</organism>
<keyword evidence="7" id="KW-0786">Thiamine pyrophosphate</keyword>
<dbReference type="InterPro" id="IPR009014">
    <property type="entry name" value="Transketo_C/PFOR_II"/>
</dbReference>
<evidence type="ECO:0000256" key="6">
    <source>
        <dbReference type="ARBA" id="ARBA00022842"/>
    </source>
</evidence>
<accession>A0ABT1W6H6</accession>
<reference evidence="11 12" key="1">
    <citation type="submission" date="2022-06" db="EMBL/GenBank/DDBJ databases">
        <title>Endosaccharibacter gen. nov., sp. nov., endophytic bacteria isolated from sugarcane.</title>
        <authorList>
            <person name="Pitiwittayakul N."/>
            <person name="Yukphan P."/>
            <person name="Charoenyingcharoen P."/>
            <person name="Tanasupawat S."/>
        </authorList>
    </citation>
    <scope>NUCLEOTIDE SEQUENCE [LARGE SCALE GENOMIC DNA]</scope>
    <source>
        <strain evidence="11 12">KSS8</strain>
    </source>
</reference>
<gene>
    <name evidence="11" type="ORF">NFI95_07850</name>
</gene>
<dbReference type="Pfam" id="PF02779">
    <property type="entry name" value="Transket_pyr"/>
    <property type="match status" value="1"/>
</dbReference>
<feature type="region of interest" description="Disordered" evidence="9">
    <location>
        <begin position="584"/>
        <end position="624"/>
    </location>
</feature>
<comment type="catalytic activity">
    <reaction evidence="8">
        <text>D-sedoheptulose 7-phosphate + D-glyceraldehyde 3-phosphate = aldehydo-D-ribose 5-phosphate + D-xylulose 5-phosphate</text>
        <dbReference type="Rhea" id="RHEA:10508"/>
        <dbReference type="ChEBI" id="CHEBI:57483"/>
        <dbReference type="ChEBI" id="CHEBI:57737"/>
        <dbReference type="ChEBI" id="CHEBI:58273"/>
        <dbReference type="ChEBI" id="CHEBI:59776"/>
        <dbReference type="EC" id="2.2.1.1"/>
    </reaction>
</comment>
<dbReference type="Proteomes" id="UP001524587">
    <property type="component" value="Unassembled WGS sequence"/>
</dbReference>
<comment type="cofactor">
    <cofactor evidence="1">
        <name>Mg(2+)</name>
        <dbReference type="ChEBI" id="CHEBI:18420"/>
    </cofactor>
</comment>
<dbReference type="InterPro" id="IPR005474">
    <property type="entry name" value="Transketolase_N"/>
</dbReference>
<evidence type="ECO:0000256" key="8">
    <source>
        <dbReference type="ARBA" id="ARBA00049473"/>
    </source>
</evidence>
<sequence>MQQRPQPIRSPAPALVPAIAVAAATLWQRFLRFDPADPGWADRDRFILSSGRFSALLDWLLAQAGTEPEGDAPFGRHPAREMEAGPPGQGFACAVGQAMGERVLAARFGRTLVDHRTWVLACETDLAAGVSLEAAELAGRMELEKLAVLYEPATDGRQEGRQDGPDAATRFAAAGWAVRQVDASDPDAVAAAIARTQRNRRPTLIACLPGAAPLPLPDPLADTPSWLASGQRGAAARRGWLKRLARHRMAGEFERQLRNRLPPHWPGAMTAGIVDSVPSDAMEAARGDLSALFGALPEAVSLQSASGIAASRANDGPAEPRADAMPAGSGLVMPVASRSPGAPLPGSRHLFCGVQEHGMAAISNGLSLHGGLRPLVSASVLSIDRMRPALRLAALMEQPVVYLLADRAPDGSGWAPVEQFASLRAMPHVFLFRPADPVELAACWRLALAREDGPSLLAVSERARFTGGQANASEPSWRHEGCAQGGYVLAEAATRRDATLIATGPEVAAALAARTRLARLGVDTAVVSLPCWELFADKPAAYHAHVLGSAPRIGIEAASGFGWERWLGPGGVFIGMDGFGPRHRGGRDHAGEHRGVHAAAGPGSFGPRRGDRPDEPAEAGVSSGITSDCISTRVLGLLGMRDADNLNRE</sequence>
<feature type="domain" description="Transketolase-like pyrimidine-binding" evidence="10">
    <location>
        <begin position="300"/>
        <end position="465"/>
    </location>
</feature>
<protein>
    <submittedName>
        <fullName evidence="11">Transketolase</fullName>
    </submittedName>
</protein>
<dbReference type="PANTHER" id="PTHR43522:SF2">
    <property type="entry name" value="TRANSKETOLASE 1-RELATED"/>
    <property type="match status" value="1"/>
</dbReference>
<dbReference type="Gene3D" id="3.40.50.970">
    <property type="match status" value="2"/>
</dbReference>
<evidence type="ECO:0000256" key="9">
    <source>
        <dbReference type="SAM" id="MobiDB-lite"/>
    </source>
</evidence>
<dbReference type="EMBL" id="JAMSKV010000005">
    <property type="protein sequence ID" value="MCQ8278363.1"/>
    <property type="molecule type" value="Genomic_DNA"/>
</dbReference>
<dbReference type="Pfam" id="PF00456">
    <property type="entry name" value="Transketolase_N"/>
    <property type="match status" value="1"/>
</dbReference>
<dbReference type="SMART" id="SM00861">
    <property type="entry name" value="Transket_pyr"/>
    <property type="match status" value="1"/>
</dbReference>
<dbReference type="PANTHER" id="PTHR43522">
    <property type="entry name" value="TRANSKETOLASE"/>
    <property type="match status" value="1"/>
</dbReference>
<dbReference type="InterPro" id="IPR055152">
    <property type="entry name" value="Transketolase-like_C_2"/>
</dbReference>
<dbReference type="SUPFAM" id="SSF52518">
    <property type="entry name" value="Thiamin diphosphate-binding fold (THDP-binding)"/>
    <property type="match status" value="2"/>
</dbReference>
<name>A0ABT1W6H6_9PROT</name>
<evidence type="ECO:0000256" key="7">
    <source>
        <dbReference type="ARBA" id="ARBA00023052"/>
    </source>
</evidence>
<dbReference type="InterPro" id="IPR005475">
    <property type="entry name" value="Transketolase-like_Pyr-bd"/>
</dbReference>
<dbReference type="CDD" id="cd07033">
    <property type="entry name" value="TPP_PYR_DXS_TK_like"/>
    <property type="match status" value="1"/>
</dbReference>
<keyword evidence="4" id="KW-0808">Transferase</keyword>
<dbReference type="Gene3D" id="3.40.50.920">
    <property type="match status" value="1"/>
</dbReference>
<evidence type="ECO:0000256" key="5">
    <source>
        <dbReference type="ARBA" id="ARBA00022723"/>
    </source>
</evidence>
<dbReference type="InterPro" id="IPR033247">
    <property type="entry name" value="Transketolase_fam"/>
</dbReference>
<comment type="cofactor">
    <cofactor evidence="2">
        <name>thiamine diphosphate</name>
        <dbReference type="ChEBI" id="CHEBI:58937"/>
    </cofactor>
</comment>
<proteinExistence type="inferred from homology"/>
<evidence type="ECO:0000313" key="11">
    <source>
        <dbReference type="EMBL" id="MCQ8278363.1"/>
    </source>
</evidence>